<dbReference type="EMBL" id="NKXO01000054">
    <property type="protein sequence ID" value="PKQ66057.1"/>
    <property type="molecule type" value="Genomic_DNA"/>
</dbReference>
<organism evidence="2 3">
    <name type="scientific">Raineya orbicola</name>
    <dbReference type="NCBI Taxonomy" id="2016530"/>
    <lineage>
        <taxon>Bacteria</taxon>
        <taxon>Pseudomonadati</taxon>
        <taxon>Bacteroidota</taxon>
        <taxon>Cytophagia</taxon>
        <taxon>Cytophagales</taxon>
        <taxon>Raineyaceae</taxon>
        <taxon>Raineya</taxon>
    </lineage>
</organism>
<protein>
    <submittedName>
        <fullName evidence="2">Uncharacterized protein</fullName>
    </submittedName>
</protein>
<comment type="caution">
    <text evidence="2">The sequence shown here is derived from an EMBL/GenBank/DDBJ whole genome shotgun (WGS) entry which is preliminary data.</text>
</comment>
<evidence type="ECO:0000313" key="2">
    <source>
        <dbReference type="EMBL" id="PKQ66057.1"/>
    </source>
</evidence>
<keyword evidence="3" id="KW-1185">Reference proteome</keyword>
<reference evidence="2 3" key="1">
    <citation type="submission" date="2017-06" db="EMBL/GenBank/DDBJ databases">
        <title>Raineya orbicola gen. nov., sp. nov. a slightly thermophilic bacterium of the phylum Bacteroidetes and the description of Raineyaceae fam. nov.</title>
        <authorList>
            <person name="Albuquerque L."/>
            <person name="Polonia A.R.M."/>
            <person name="Barroso C."/>
            <person name="Froufe H.J.C."/>
            <person name="Lage O."/>
            <person name="Lobo-Da-Cunha A."/>
            <person name="Egas C."/>
            <person name="Da Costa M.S."/>
        </authorList>
    </citation>
    <scope>NUCLEOTIDE SEQUENCE [LARGE SCALE GENOMIC DNA]</scope>
    <source>
        <strain evidence="2 3">SPSPC-11</strain>
    </source>
</reference>
<proteinExistence type="predicted"/>
<feature type="transmembrane region" description="Helical" evidence="1">
    <location>
        <begin position="54"/>
        <end position="73"/>
    </location>
</feature>
<keyword evidence="1" id="KW-0472">Membrane</keyword>
<accession>A0A2N3I6Y6</accession>
<keyword evidence="1" id="KW-0812">Transmembrane</keyword>
<evidence type="ECO:0000313" key="3">
    <source>
        <dbReference type="Proteomes" id="UP000233387"/>
    </source>
</evidence>
<name>A0A2N3I6Y6_9BACT</name>
<dbReference type="RefSeq" id="WP_101359745.1">
    <property type="nucleotide sequence ID" value="NZ_NKXO01000054.1"/>
</dbReference>
<dbReference type="Proteomes" id="UP000233387">
    <property type="component" value="Unassembled WGS sequence"/>
</dbReference>
<sequence>MQGNEEVINELLERVKKIETALIGDKDFKHMGLVDKYHDLDERLSILEEFKKKIYWQVTSVAGFSALIVQLILQIKNFFR</sequence>
<keyword evidence="1" id="KW-1133">Transmembrane helix</keyword>
<gene>
    <name evidence="2" type="ORF">Rain11_2486</name>
</gene>
<dbReference type="AlphaFoldDB" id="A0A2N3I6Y6"/>
<evidence type="ECO:0000256" key="1">
    <source>
        <dbReference type="SAM" id="Phobius"/>
    </source>
</evidence>